<dbReference type="EMBL" id="ML735768">
    <property type="protein sequence ID" value="KAE8415409.1"/>
    <property type="molecule type" value="Genomic_DNA"/>
</dbReference>
<feature type="region of interest" description="Disordered" evidence="1">
    <location>
        <begin position="1"/>
        <end position="21"/>
    </location>
</feature>
<name>A0ABQ6WE32_9EURO</name>
<feature type="region of interest" description="Disordered" evidence="1">
    <location>
        <begin position="449"/>
        <end position="479"/>
    </location>
</feature>
<evidence type="ECO:0000313" key="2">
    <source>
        <dbReference type="EMBL" id="KAE8415409.1"/>
    </source>
</evidence>
<organism evidence="2 3">
    <name type="scientific">Aspergillus pseudocaelatus</name>
    <dbReference type="NCBI Taxonomy" id="1825620"/>
    <lineage>
        <taxon>Eukaryota</taxon>
        <taxon>Fungi</taxon>
        <taxon>Dikarya</taxon>
        <taxon>Ascomycota</taxon>
        <taxon>Pezizomycotina</taxon>
        <taxon>Eurotiomycetes</taxon>
        <taxon>Eurotiomycetidae</taxon>
        <taxon>Eurotiales</taxon>
        <taxon>Aspergillaceae</taxon>
        <taxon>Aspergillus</taxon>
        <taxon>Aspergillus subgen. Circumdati</taxon>
    </lineage>
</organism>
<feature type="region of interest" description="Disordered" evidence="1">
    <location>
        <begin position="265"/>
        <end position="324"/>
    </location>
</feature>
<dbReference type="Proteomes" id="UP000325395">
    <property type="component" value="Unassembled WGS sequence"/>
</dbReference>
<proteinExistence type="predicted"/>
<protein>
    <recommendedName>
        <fullName evidence="4">Mucin</fullName>
    </recommendedName>
</protein>
<reference evidence="2 3" key="1">
    <citation type="submission" date="2019-04" db="EMBL/GenBank/DDBJ databases">
        <authorList>
            <consortium name="DOE Joint Genome Institute"/>
            <person name="Mondo S."/>
            <person name="Kjaerbolling I."/>
            <person name="Vesth T."/>
            <person name="Frisvad J.C."/>
            <person name="Nybo J.L."/>
            <person name="Theobald S."/>
            <person name="Kildgaard S."/>
            <person name="Isbrandt T."/>
            <person name="Kuo A."/>
            <person name="Sato A."/>
            <person name="Lyhne E.K."/>
            <person name="Kogle M.E."/>
            <person name="Wiebenga A."/>
            <person name="Kun R.S."/>
            <person name="Lubbers R.J."/>
            <person name="Makela M.R."/>
            <person name="Barry K."/>
            <person name="Chovatia M."/>
            <person name="Clum A."/>
            <person name="Daum C."/>
            <person name="Haridas S."/>
            <person name="He G."/>
            <person name="LaButti K."/>
            <person name="Lipzen A."/>
            <person name="Riley R."/>
            <person name="Salamov A."/>
            <person name="Simmons B.A."/>
            <person name="Magnuson J.K."/>
            <person name="Henrissat B."/>
            <person name="Mortensen U.H."/>
            <person name="Larsen T.O."/>
            <person name="Devries R.P."/>
            <person name="Grigoriev I.V."/>
            <person name="Machida M."/>
            <person name="Baker S.E."/>
            <person name="Andersen M.R."/>
            <person name="Cantor M.N."/>
            <person name="Hua S.X."/>
        </authorList>
    </citation>
    <scope>NUCLEOTIDE SEQUENCE [LARGE SCALE GENOMIC DNA]</scope>
    <source>
        <strain evidence="2 3">CBS 117616</strain>
    </source>
</reference>
<feature type="compositionally biased region" description="Polar residues" evidence="1">
    <location>
        <begin position="295"/>
        <end position="324"/>
    </location>
</feature>
<evidence type="ECO:0000256" key="1">
    <source>
        <dbReference type="SAM" id="MobiDB-lite"/>
    </source>
</evidence>
<keyword evidence="3" id="KW-1185">Reference proteome</keyword>
<accession>A0ABQ6WE32</accession>
<evidence type="ECO:0000313" key="3">
    <source>
        <dbReference type="Proteomes" id="UP000325395"/>
    </source>
</evidence>
<feature type="compositionally biased region" description="Polar residues" evidence="1">
    <location>
        <begin position="265"/>
        <end position="288"/>
    </location>
</feature>
<evidence type="ECO:0008006" key="4">
    <source>
        <dbReference type="Google" id="ProtNLM"/>
    </source>
</evidence>
<gene>
    <name evidence="2" type="ORF">BDV36DRAFT_263170</name>
</gene>
<sequence length="496" mass="57780">MKLRCERSEQRRGREKMKAEAHEELDFQSLPPALQRKFFSNIERLRLAQGDRWDGINYQRRLAKVPRRLPFCILQGCSYPTSSIKSLIKNRKCRPHKSSFPNTTKKLRKVDSLQLAHLAVQVDSRCFHSLPPKIQQKLFSKEEQNWFYRTQFEAWFFDVAGEAPYPLEKARRSQHQPPEIQYSDRNSIATSQSSTLYFDFSDSDLSSDTDMDNSLYDNFRWFEEDGDLDLRLNEYHAHVAKSMPNLPPRRRPSFRTALSFNPDVSTRKLTSAVSRQKAQSVRRSSTFPTAPMNITARNSSSRPSSTQTQAHIPRSSTSSIDPSAQYYQDPEARLKLRVYLASPQNFDEAVEFGFPAQNNERTMPAERKTKPQMFTGTFLDDEDSPFSDEQCDKRMNVARLSYVHNSRSLDFGYPNPRHQSWLLPPRPGNQQHAGSNREMTLKMTLTRPDLRTTVPPPRVDPQRLPLEDSGSHVWESSEDEQGLMRKMWRKFRKQKF</sequence>